<accession>A0A7S0F5F1</accession>
<proteinExistence type="predicted"/>
<dbReference type="AlphaFoldDB" id="A0A7S0F5F1"/>
<gene>
    <name evidence="1" type="ORF">CAUS1442_LOCUS13165</name>
</gene>
<organism evidence="1">
    <name type="scientific">Craspedostauros australis</name>
    <dbReference type="NCBI Taxonomy" id="1486917"/>
    <lineage>
        <taxon>Eukaryota</taxon>
        <taxon>Sar</taxon>
        <taxon>Stramenopiles</taxon>
        <taxon>Ochrophyta</taxon>
        <taxon>Bacillariophyta</taxon>
        <taxon>Bacillariophyceae</taxon>
        <taxon>Bacillariophycidae</taxon>
        <taxon>Naviculales</taxon>
        <taxon>Naviculaceae</taxon>
        <taxon>Craspedostauros</taxon>
    </lineage>
</organism>
<protein>
    <submittedName>
        <fullName evidence="1">Uncharacterized protein</fullName>
    </submittedName>
</protein>
<evidence type="ECO:0000313" key="1">
    <source>
        <dbReference type="EMBL" id="CAD8341030.1"/>
    </source>
</evidence>
<name>A0A7S0F5F1_9STRA</name>
<reference evidence="1" key="1">
    <citation type="submission" date="2021-01" db="EMBL/GenBank/DDBJ databases">
        <authorList>
            <person name="Corre E."/>
            <person name="Pelletier E."/>
            <person name="Niang G."/>
            <person name="Scheremetjew M."/>
            <person name="Finn R."/>
            <person name="Kale V."/>
            <person name="Holt S."/>
            <person name="Cochrane G."/>
            <person name="Meng A."/>
            <person name="Brown T."/>
            <person name="Cohen L."/>
        </authorList>
    </citation>
    <scope>NUCLEOTIDE SEQUENCE</scope>
    <source>
        <strain evidence="1">CCMP3328</strain>
    </source>
</reference>
<sequence>MQRSMQEFTQESMGYQHELQGKPNHLSANDPDQISHSCLLFPVFLAAWWYWTRKVYKKAIHRLIKSHSESDLRQTESSQDDAFHSFDERPMSWENGMPMEEGDIDPSLRMVRWVKIRNIRKNPQKYRVTELQQFRTMQSNLLVNNETSSMTDADSLHSACMANQASMATANADQSHLSQQQHQRCEIEMQQQQQQERHEIEKALSKAERLDDSCHSWVAISQFENIGLCVDAPKISN</sequence>
<dbReference type="EMBL" id="HBEF01021287">
    <property type="protein sequence ID" value="CAD8341030.1"/>
    <property type="molecule type" value="Transcribed_RNA"/>
</dbReference>